<organism evidence="1 2">
    <name type="scientific">Sphagnum jensenii</name>
    <dbReference type="NCBI Taxonomy" id="128206"/>
    <lineage>
        <taxon>Eukaryota</taxon>
        <taxon>Viridiplantae</taxon>
        <taxon>Streptophyta</taxon>
        <taxon>Embryophyta</taxon>
        <taxon>Bryophyta</taxon>
        <taxon>Sphagnophytina</taxon>
        <taxon>Sphagnopsida</taxon>
        <taxon>Sphagnales</taxon>
        <taxon>Sphagnaceae</taxon>
        <taxon>Sphagnum</taxon>
    </lineage>
</organism>
<gene>
    <name evidence="1" type="ORF">CSSPJE1EN2_LOCUS25714</name>
</gene>
<protein>
    <submittedName>
        <fullName evidence="1">Uncharacterized protein</fullName>
    </submittedName>
</protein>
<name>A0ABP1A0C4_9BRYO</name>
<evidence type="ECO:0000313" key="2">
    <source>
        <dbReference type="Proteomes" id="UP001497522"/>
    </source>
</evidence>
<comment type="caution">
    <text evidence="1">The sequence shown here is derived from an EMBL/GenBank/DDBJ whole genome shotgun (WGS) entry which is preliminary data.</text>
</comment>
<feature type="non-terminal residue" evidence="1">
    <location>
        <position position="1"/>
    </location>
</feature>
<feature type="non-terminal residue" evidence="1">
    <location>
        <position position="59"/>
    </location>
</feature>
<proteinExistence type="predicted"/>
<dbReference type="EMBL" id="CAXHBF010000295">
    <property type="protein sequence ID" value="CAK9855782.1"/>
    <property type="molecule type" value="Genomic_DNA"/>
</dbReference>
<reference evidence="1" key="1">
    <citation type="submission" date="2024-03" db="EMBL/GenBank/DDBJ databases">
        <authorList>
            <consortium name="ELIXIR-Norway"/>
            <consortium name="Elixir Norway"/>
        </authorList>
    </citation>
    <scope>NUCLEOTIDE SEQUENCE</scope>
</reference>
<dbReference type="Proteomes" id="UP001497522">
    <property type="component" value="Unassembled WGS sequence"/>
</dbReference>
<keyword evidence="2" id="KW-1185">Reference proteome</keyword>
<sequence length="59" mass="6963">GDENPNRNLGSRRRQEDRCKVVQMLLRTQRTLRSSHVGCHLNRSDDLKRFPIHYGVECN</sequence>
<evidence type="ECO:0000313" key="1">
    <source>
        <dbReference type="EMBL" id="CAK9855782.1"/>
    </source>
</evidence>
<accession>A0ABP1A0C4</accession>